<organism evidence="5 6">
    <name type="scientific">Bacillus daqingensis</name>
    <dbReference type="NCBI Taxonomy" id="872396"/>
    <lineage>
        <taxon>Bacteria</taxon>
        <taxon>Bacillati</taxon>
        <taxon>Bacillota</taxon>
        <taxon>Bacilli</taxon>
        <taxon>Bacillales</taxon>
        <taxon>Bacillaceae</taxon>
        <taxon>Bacillus</taxon>
    </lineage>
</organism>
<keyword evidence="6" id="KW-1185">Reference proteome</keyword>
<dbReference type="Pfam" id="PF07729">
    <property type="entry name" value="FCD"/>
    <property type="match status" value="1"/>
</dbReference>
<evidence type="ECO:0000256" key="1">
    <source>
        <dbReference type="ARBA" id="ARBA00023015"/>
    </source>
</evidence>
<dbReference type="PRINTS" id="PR00035">
    <property type="entry name" value="HTHGNTR"/>
</dbReference>
<dbReference type="PROSITE" id="PS50949">
    <property type="entry name" value="HTH_GNTR"/>
    <property type="match status" value="1"/>
</dbReference>
<comment type="caution">
    <text evidence="5">The sequence shown here is derived from an EMBL/GenBank/DDBJ whole genome shotgun (WGS) entry which is preliminary data.</text>
</comment>
<evidence type="ECO:0000313" key="5">
    <source>
        <dbReference type="EMBL" id="MFC4736878.1"/>
    </source>
</evidence>
<keyword evidence="3" id="KW-0804">Transcription</keyword>
<feature type="domain" description="HTH gntR-type" evidence="4">
    <location>
        <begin position="3"/>
        <end position="70"/>
    </location>
</feature>
<keyword evidence="2" id="KW-0238">DNA-binding</keyword>
<accession>A0ABV9NU66</accession>
<dbReference type="InterPro" id="IPR000524">
    <property type="entry name" value="Tscrpt_reg_HTH_GntR"/>
</dbReference>
<dbReference type="InterPro" id="IPR036390">
    <property type="entry name" value="WH_DNA-bd_sf"/>
</dbReference>
<evidence type="ECO:0000313" key="6">
    <source>
        <dbReference type="Proteomes" id="UP001595896"/>
    </source>
</evidence>
<gene>
    <name evidence="5" type="ORF">ACFO4L_09805</name>
</gene>
<dbReference type="Gene3D" id="1.10.10.10">
    <property type="entry name" value="Winged helix-like DNA-binding domain superfamily/Winged helix DNA-binding domain"/>
    <property type="match status" value="1"/>
</dbReference>
<dbReference type="SMART" id="SM00895">
    <property type="entry name" value="FCD"/>
    <property type="match status" value="1"/>
</dbReference>
<dbReference type="RefSeq" id="WP_377909493.1">
    <property type="nucleotide sequence ID" value="NZ_JBHSGK010000011.1"/>
</dbReference>
<dbReference type="InterPro" id="IPR036388">
    <property type="entry name" value="WH-like_DNA-bd_sf"/>
</dbReference>
<evidence type="ECO:0000256" key="3">
    <source>
        <dbReference type="ARBA" id="ARBA00023163"/>
    </source>
</evidence>
<dbReference type="Proteomes" id="UP001595896">
    <property type="component" value="Unassembled WGS sequence"/>
</dbReference>
<protein>
    <submittedName>
        <fullName evidence="5">GntR family transcriptional regulator</fullName>
    </submittedName>
</protein>
<dbReference type="InterPro" id="IPR008920">
    <property type="entry name" value="TF_FadR/GntR_C"/>
</dbReference>
<sequence length="217" mass="24669">MNNGANTDVFNRLYQLITTGYFRAGEKLREREIAELLQVSRTPVRQAFHKLERQGLIVSEEKRGVRIPTFSEKQIHDLYEMREILEVSAAQMLAVNRNEEIISAMRVVAEEAAGAETPKEQSLINNRFHHLLMEGADNEYLLQAFMNLQAAINVMRATSLSVEGRIHSNVDEHKDIVAALETFDSQKAAEAVGQHIRSSLKQVLQKLKQENSNIHFS</sequence>
<reference evidence="6" key="1">
    <citation type="journal article" date="2019" name="Int. J. Syst. Evol. Microbiol.">
        <title>The Global Catalogue of Microorganisms (GCM) 10K type strain sequencing project: providing services to taxonomists for standard genome sequencing and annotation.</title>
        <authorList>
            <consortium name="The Broad Institute Genomics Platform"/>
            <consortium name="The Broad Institute Genome Sequencing Center for Infectious Disease"/>
            <person name="Wu L."/>
            <person name="Ma J."/>
        </authorList>
    </citation>
    <scope>NUCLEOTIDE SEQUENCE [LARGE SCALE GENOMIC DNA]</scope>
    <source>
        <strain evidence="6">JCM 12165</strain>
    </source>
</reference>
<keyword evidence="1" id="KW-0805">Transcription regulation</keyword>
<evidence type="ECO:0000256" key="2">
    <source>
        <dbReference type="ARBA" id="ARBA00023125"/>
    </source>
</evidence>
<dbReference type="SMART" id="SM00345">
    <property type="entry name" value="HTH_GNTR"/>
    <property type="match status" value="1"/>
</dbReference>
<dbReference type="SUPFAM" id="SSF48008">
    <property type="entry name" value="GntR ligand-binding domain-like"/>
    <property type="match status" value="1"/>
</dbReference>
<dbReference type="Pfam" id="PF00392">
    <property type="entry name" value="GntR"/>
    <property type="match status" value="1"/>
</dbReference>
<dbReference type="EMBL" id="JBHSGK010000011">
    <property type="protein sequence ID" value="MFC4736878.1"/>
    <property type="molecule type" value="Genomic_DNA"/>
</dbReference>
<dbReference type="PANTHER" id="PTHR43537:SF51">
    <property type="entry name" value="HTH-TYPE TRANSCRIPTIONAL REGULATOR LGOR-RELATED"/>
    <property type="match status" value="1"/>
</dbReference>
<dbReference type="SUPFAM" id="SSF46785">
    <property type="entry name" value="Winged helix' DNA-binding domain"/>
    <property type="match status" value="1"/>
</dbReference>
<dbReference type="PANTHER" id="PTHR43537">
    <property type="entry name" value="TRANSCRIPTIONAL REGULATOR, GNTR FAMILY"/>
    <property type="match status" value="1"/>
</dbReference>
<dbReference type="InterPro" id="IPR011711">
    <property type="entry name" value="GntR_C"/>
</dbReference>
<proteinExistence type="predicted"/>
<name>A0ABV9NU66_9BACI</name>
<evidence type="ECO:0000259" key="4">
    <source>
        <dbReference type="PROSITE" id="PS50949"/>
    </source>
</evidence>
<dbReference type="CDD" id="cd07377">
    <property type="entry name" value="WHTH_GntR"/>
    <property type="match status" value="1"/>
</dbReference>
<dbReference type="Gene3D" id="1.20.120.530">
    <property type="entry name" value="GntR ligand-binding domain-like"/>
    <property type="match status" value="1"/>
</dbReference>